<dbReference type="GO" id="GO:0019684">
    <property type="term" value="P:photosynthesis, light reaction"/>
    <property type="evidence" value="ECO:0007669"/>
    <property type="project" value="InterPro"/>
</dbReference>
<reference evidence="7" key="1">
    <citation type="journal article" date="2019" name="Plant Mol. Biol.">
        <title>Caught in action: fine-scale plastome evolution in the parasitic plants of Cuscuta section Ceratophorae (Convolvulaceae).</title>
        <authorList>
            <person name="Banerjee A."/>
            <person name="Stefanovic S."/>
        </authorList>
    </citation>
    <scope>NUCLEOTIDE SEQUENCE</scope>
</reference>
<keyword evidence="5" id="KW-0472">Membrane</keyword>
<accession>A0A4Y5MYY9</accession>
<dbReference type="AlphaFoldDB" id="A0A4Y5MYY9"/>
<keyword evidence="3" id="KW-0812">Transmembrane</keyword>
<keyword evidence="1" id="KW-0674">Reaction center</keyword>
<organism evidence="7">
    <name type="scientific">Cuscuta erosa</name>
    <dbReference type="NCBI Taxonomy" id="437626"/>
    <lineage>
        <taxon>Eukaryota</taxon>
        <taxon>Viridiplantae</taxon>
        <taxon>Streptophyta</taxon>
        <taxon>Embryophyta</taxon>
        <taxon>Tracheophyta</taxon>
        <taxon>Spermatophyta</taxon>
        <taxon>Magnoliopsida</taxon>
        <taxon>eudicotyledons</taxon>
        <taxon>Gunneridae</taxon>
        <taxon>Pentapetalae</taxon>
        <taxon>asterids</taxon>
        <taxon>lamiids</taxon>
        <taxon>Solanales</taxon>
        <taxon>Convolvulaceae</taxon>
        <taxon>Cuscuteae</taxon>
        <taxon>Cuscuta</taxon>
        <taxon>Cuscuta subgen. Grammica</taxon>
        <taxon>Cuscuta sect. Ceratophorae</taxon>
    </lineage>
</organism>
<evidence type="ECO:0000256" key="1">
    <source>
        <dbReference type="ARBA" id="ARBA00022469"/>
    </source>
</evidence>
<dbReference type="InterPro" id="IPR007826">
    <property type="entry name" value="PSII_PsbM"/>
</dbReference>
<name>A0A4Y5MYY9_9ASTE</name>
<keyword evidence="4" id="KW-1133">Transmembrane helix</keyword>
<evidence type="ECO:0000256" key="5">
    <source>
        <dbReference type="ARBA" id="ARBA00023136"/>
    </source>
</evidence>
<dbReference type="SUPFAM" id="SSF161033">
    <property type="entry name" value="Photosystem II reaction center protein M, PsbM"/>
    <property type="match status" value="1"/>
</dbReference>
<evidence type="ECO:0000256" key="3">
    <source>
        <dbReference type="ARBA" id="ARBA00022692"/>
    </source>
</evidence>
<gene>
    <name evidence="7" type="primary">psbM</name>
</gene>
<evidence type="ECO:0000256" key="2">
    <source>
        <dbReference type="ARBA" id="ARBA00022531"/>
    </source>
</evidence>
<evidence type="ECO:0000256" key="6">
    <source>
        <dbReference type="ARBA" id="ARBA00023276"/>
    </source>
</evidence>
<keyword evidence="2" id="KW-0602">Photosynthesis</keyword>
<proteinExistence type="predicted"/>
<evidence type="ECO:0000256" key="4">
    <source>
        <dbReference type="ARBA" id="ARBA00022989"/>
    </source>
</evidence>
<dbReference type="EMBL" id="MK881073">
    <property type="protein sequence ID" value="QCW07706.1"/>
    <property type="molecule type" value="Genomic_DNA"/>
</dbReference>
<dbReference type="Pfam" id="PF05151">
    <property type="entry name" value="PsbM"/>
    <property type="match status" value="1"/>
</dbReference>
<protein>
    <submittedName>
        <fullName evidence="7">Photosystem II protein M</fullName>
    </submittedName>
</protein>
<keyword evidence="6" id="KW-0604">Photosystem II</keyword>
<keyword evidence="7" id="KW-0934">Plastid</keyword>
<dbReference type="GeneID" id="40512713"/>
<dbReference type="InterPro" id="IPR037269">
    <property type="entry name" value="PSII_PsbM_sf"/>
</dbReference>
<geneLocation type="plastid" evidence="7"/>
<evidence type="ECO:0000313" key="7">
    <source>
        <dbReference type="EMBL" id="QCW07706.1"/>
    </source>
</evidence>
<sequence>MKINILAFGATALVILFPTALLLNYLCKNVN</sequence>
<dbReference type="GO" id="GO:0009523">
    <property type="term" value="C:photosystem II"/>
    <property type="evidence" value="ECO:0007669"/>
    <property type="project" value="UniProtKB-KW"/>
</dbReference>
<dbReference type="RefSeq" id="YP_009663747.1">
    <property type="nucleotide sequence ID" value="NC_042948.1"/>
</dbReference>